<evidence type="ECO:0000256" key="5">
    <source>
        <dbReference type="ARBA" id="ARBA00022833"/>
    </source>
</evidence>
<evidence type="ECO:0000256" key="4">
    <source>
        <dbReference type="ARBA" id="ARBA00022771"/>
    </source>
</evidence>
<name>A0A4W5KI46_9TELE</name>
<feature type="domain" description="C2H2-type" evidence="11">
    <location>
        <begin position="207"/>
        <end position="236"/>
    </location>
</feature>
<protein>
    <submittedName>
        <fullName evidence="12">Zinc finger protein 143a</fullName>
    </submittedName>
</protein>
<evidence type="ECO:0000259" key="11">
    <source>
        <dbReference type="PROSITE" id="PS50157"/>
    </source>
</evidence>
<sequence>MLLAQINRESQGIAEFQNAGGDTQQVTLCLAEAVSDGDQMDMDTVSLQAVTLADGSTAYIQHNPKVSISDGKFMDGQVIQLEDGSTAYVQHVSMPRAGDGLRLEDGQAVQLEDGTTAYIHTPKDTYDQNTLQAVQLEDGTTAYIQHTVQMPQTNTILAIQADGTVSDLNADGTLDQETINVLEQYTAKVLYFSCLSISREQPTEKSFRCDYEGCGKLYTTAHHLKVHERYHTGDRPYLCDQLGCGKKFATGYGLKSHIRTHTGEKPYRCQEVHCAKSFKTSGDLQKHIRTHTGEKPFMCPFEGCGRSFTTSNIRKVHIRTHTGERPYYCAEPGCGRAFASATNYKNHVRIHTGEKPYVCTVPGCDKRFTEYSSLYKHHVVHTPCKPYNCNHCGKTYKQISTLAMHKRTAHNVTEPIEEEQEAYYEPPTEAIDDPSVNFASVEEEEEEEESCSKQMTEAINQQHVQLVTHPDGTQQVSISQADMQALGNTITMVTSDGTTFTVPSHEMLNADGTHSVTMVAADGTEEQVAIDLASFQGMRTEEGVHPVTLLATSNGTQIAVQVGDSL</sequence>
<feature type="domain" description="C2H2-type" evidence="11">
    <location>
        <begin position="267"/>
        <end position="296"/>
    </location>
</feature>
<dbReference type="SMART" id="SM00355">
    <property type="entry name" value="ZnF_C2H2"/>
    <property type="match status" value="7"/>
</dbReference>
<keyword evidence="3" id="KW-0677">Repeat</keyword>
<dbReference type="PROSITE" id="PS00028">
    <property type="entry name" value="ZINC_FINGER_C2H2_1"/>
    <property type="match status" value="7"/>
</dbReference>
<dbReference type="GO" id="GO:0008270">
    <property type="term" value="F:zinc ion binding"/>
    <property type="evidence" value="ECO:0007669"/>
    <property type="project" value="UniProtKB-KW"/>
</dbReference>
<keyword evidence="6" id="KW-0805">Transcription regulation</keyword>
<dbReference type="Gene3D" id="3.30.160.60">
    <property type="entry name" value="Classic Zinc Finger"/>
    <property type="match status" value="7"/>
</dbReference>
<dbReference type="FunFam" id="3.30.160.60:FF:000072">
    <property type="entry name" value="zinc finger protein 143 isoform X1"/>
    <property type="match status" value="1"/>
</dbReference>
<reference evidence="12" key="2">
    <citation type="submission" date="2025-08" db="UniProtKB">
        <authorList>
            <consortium name="Ensembl"/>
        </authorList>
    </citation>
    <scope>IDENTIFICATION</scope>
</reference>
<evidence type="ECO:0000256" key="2">
    <source>
        <dbReference type="ARBA" id="ARBA00022723"/>
    </source>
</evidence>
<feature type="domain" description="C2H2-type" evidence="11">
    <location>
        <begin position="297"/>
        <end position="326"/>
    </location>
</feature>
<dbReference type="FunFam" id="3.30.160.60:FF:000071">
    <property type="entry name" value="Putative zinc finger protein 143"/>
    <property type="match status" value="1"/>
</dbReference>
<dbReference type="InterPro" id="IPR036236">
    <property type="entry name" value="Znf_C2H2_sf"/>
</dbReference>
<evidence type="ECO:0000256" key="6">
    <source>
        <dbReference type="ARBA" id="ARBA00023015"/>
    </source>
</evidence>
<evidence type="ECO:0000256" key="8">
    <source>
        <dbReference type="ARBA" id="ARBA00023163"/>
    </source>
</evidence>
<dbReference type="AlphaFoldDB" id="A0A4W5KI46"/>
<keyword evidence="7" id="KW-0238">DNA-binding</keyword>
<keyword evidence="9" id="KW-0539">Nucleus</keyword>
<feature type="domain" description="C2H2-type" evidence="11">
    <location>
        <begin position="327"/>
        <end position="356"/>
    </location>
</feature>
<keyword evidence="4 10" id="KW-0863">Zinc-finger</keyword>
<dbReference type="FunFam" id="3.30.160.60:FF:000142">
    <property type="entry name" value="Putative zinc finger protein 143"/>
    <property type="match status" value="1"/>
</dbReference>
<dbReference type="SUPFAM" id="SSF57667">
    <property type="entry name" value="beta-beta-alpha zinc fingers"/>
    <property type="match status" value="4"/>
</dbReference>
<dbReference type="PANTHER" id="PTHR23235">
    <property type="entry name" value="KRUEPPEL-LIKE TRANSCRIPTION FACTOR"/>
    <property type="match status" value="1"/>
</dbReference>
<dbReference type="PROSITE" id="PS50157">
    <property type="entry name" value="ZINC_FINGER_C2H2_2"/>
    <property type="match status" value="7"/>
</dbReference>
<feature type="domain" description="C2H2-type" evidence="11">
    <location>
        <begin position="387"/>
        <end position="415"/>
    </location>
</feature>
<evidence type="ECO:0000256" key="10">
    <source>
        <dbReference type="PROSITE-ProRule" id="PRU00042"/>
    </source>
</evidence>
<dbReference type="InterPro" id="IPR013087">
    <property type="entry name" value="Znf_C2H2_type"/>
</dbReference>
<feature type="domain" description="C2H2-type" evidence="11">
    <location>
        <begin position="237"/>
        <end position="266"/>
    </location>
</feature>
<dbReference type="FunFam" id="3.30.160.60:FF:000125">
    <property type="entry name" value="Putative zinc finger protein 143"/>
    <property type="match status" value="1"/>
</dbReference>
<organism evidence="12 13">
    <name type="scientific">Hucho hucho</name>
    <name type="common">huchen</name>
    <dbReference type="NCBI Taxonomy" id="62062"/>
    <lineage>
        <taxon>Eukaryota</taxon>
        <taxon>Metazoa</taxon>
        <taxon>Chordata</taxon>
        <taxon>Craniata</taxon>
        <taxon>Vertebrata</taxon>
        <taxon>Euteleostomi</taxon>
        <taxon>Actinopterygii</taxon>
        <taxon>Neopterygii</taxon>
        <taxon>Teleostei</taxon>
        <taxon>Protacanthopterygii</taxon>
        <taxon>Salmoniformes</taxon>
        <taxon>Salmonidae</taxon>
        <taxon>Salmoninae</taxon>
        <taxon>Hucho</taxon>
    </lineage>
</organism>
<evidence type="ECO:0000313" key="13">
    <source>
        <dbReference type="Proteomes" id="UP000314982"/>
    </source>
</evidence>
<keyword evidence="5" id="KW-0862">Zinc</keyword>
<keyword evidence="2" id="KW-0479">Metal-binding</keyword>
<dbReference type="GO" id="GO:0000978">
    <property type="term" value="F:RNA polymerase II cis-regulatory region sequence-specific DNA binding"/>
    <property type="evidence" value="ECO:0007669"/>
    <property type="project" value="TreeGrafter"/>
</dbReference>
<comment type="subcellular location">
    <subcellularLocation>
        <location evidence="1">Nucleus</location>
    </subcellularLocation>
</comment>
<dbReference type="FunFam" id="3.30.160.60:FF:000236">
    <property type="entry name" value="zinc finger protein 143 isoform X1"/>
    <property type="match status" value="1"/>
</dbReference>
<keyword evidence="13" id="KW-1185">Reference proteome</keyword>
<proteinExistence type="predicted"/>
<evidence type="ECO:0000256" key="3">
    <source>
        <dbReference type="ARBA" id="ARBA00022737"/>
    </source>
</evidence>
<dbReference type="Proteomes" id="UP000314982">
    <property type="component" value="Unassembled WGS sequence"/>
</dbReference>
<evidence type="ECO:0000256" key="7">
    <source>
        <dbReference type="ARBA" id="ARBA00023125"/>
    </source>
</evidence>
<reference evidence="12" key="3">
    <citation type="submission" date="2025-09" db="UniProtKB">
        <authorList>
            <consortium name="Ensembl"/>
        </authorList>
    </citation>
    <scope>IDENTIFICATION</scope>
</reference>
<evidence type="ECO:0000256" key="9">
    <source>
        <dbReference type="ARBA" id="ARBA00023242"/>
    </source>
</evidence>
<evidence type="ECO:0000256" key="1">
    <source>
        <dbReference type="ARBA" id="ARBA00004123"/>
    </source>
</evidence>
<dbReference type="FunFam" id="3.30.160.60:FF:000149">
    <property type="entry name" value="Zinc finger protein 569"/>
    <property type="match status" value="1"/>
</dbReference>
<dbReference type="FunFam" id="3.30.160.60:FF:000137">
    <property type="entry name" value="Putative zinc finger protein 143"/>
    <property type="match status" value="1"/>
</dbReference>
<reference evidence="13" key="1">
    <citation type="submission" date="2018-06" db="EMBL/GenBank/DDBJ databases">
        <title>Genome assembly of Danube salmon.</title>
        <authorList>
            <person name="Macqueen D.J."/>
            <person name="Gundappa M.K."/>
        </authorList>
    </citation>
    <scope>NUCLEOTIDE SEQUENCE [LARGE SCALE GENOMIC DNA]</scope>
</reference>
<dbReference type="GO" id="GO:0000981">
    <property type="term" value="F:DNA-binding transcription factor activity, RNA polymerase II-specific"/>
    <property type="evidence" value="ECO:0007669"/>
    <property type="project" value="TreeGrafter"/>
</dbReference>
<dbReference type="GO" id="GO:0005634">
    <property type="term" value="C:nucleus"/>
    <property type="evidence" value="ECO:0007669"/>
    <property type="project" value="UniProtKB-SubCell"/>
</dbReference>
<dbReference type="Pfam" id="PF00096">
    <property type="entry name" value="zf-C2H2"/>
    <property type="match status" value="5"/>
</dbReference>
<evidence type="ECO:0000313" key="12">
    <source>
        <dbReference type="Ensembl" id="ENSHHUP00000010100.1"/>
    </source>
</evidence>
<dbReference type="GeneTree" id="ENSGT00940000157584"/>
<keyword evidence="8" id="KW-0804">Transcription</keyword>
<feature type="domain" description="C2H2-type" evidence="11">
    <location>
        <begin position="357"/>
        <end position="386"/>
    </location>
</feature>
<accession>A0A4W5KI46</accession>
<dbReference type="Ensembl" id="ENSHHUT00000010415.1">
    <property type="protein sequence ID" value="ENSHHUP00000010100.1"/>
    <property type="gene ID" value="ENSHHUG00000006112.1"/>
</dbReference>